<organism evidence="1 2">
    <name type="scientific">Hymenobacter arizonensis</name>
    <name type="common">Siccationidurans arizonensis</name>
    <dbReference type="NCBI Taxonomy" id="1227077"/>
    <lineage>
        <taxon>Bacteria</taxon>
        <taxon>Pseudomonadati</taxon>
        <taxon>Bacteroidota</taxon>
        <taxon>Cytophagia</taxon>
        <taxon>Cytophagales</taxon>
        <taxon>Hymenobacteraceae</taxon>
        <taxon>Hymenobacter</taxon>
    </lineage>
</organism>
<dbReference type="EMBL" id="FOXS01000008">
    <property type="protein sequence ID" value="SFQ79030.1"/>
    <property type="molecule type" value="Genomic_DNA"/>
</dbReference>
<protein>
    <submittedName>
        <fullName evidence="1">Uncharacterized protein</fullName>
    </submittedName>
</protein>
<sequence length="150" mass="17011">MVLFRFTLTFYGEAFAPEPFVAELEALGAVVDWCAERNEQVSTPYLEVLPALLFSTQFNADNHLQWFIAVLDAHYPALRAAGVEQSVLFTDVYYEGGQCNMELFNPTFYACAARCELATPLSAYHIPQKAWNQLERECRDAYAEPNELTP</sequence>
<evidence type="ECO:0000313" key="2">
    <source>
        <dbReference type="Proteomes" id="UP000199029"/>
    </source>
</evidence>
<dbReference type="RefSeq" id="WP_092678310.1">
    <property type="nucleotide sequence ID" value="NZ_FOXS01000008.1"/>
</dbReference>
<dbReference type="Proteomes" id="UP000199029">
    <property type="component" value="Unassembled WGS sequence"/>
</dbReference>
<reference evidence="2" key="1">
    <citation type="submission" date="2016-10" db="EMBL/GenBank/DDBJ databases">
        <authorList>
            <person name="Varghese N."/>
            <person name="Submissions S."/>
        </authorList>
    </citation>
    <scope>NUCLEOTIDE SEQUENCE [LARGE SCALE GENOMIC DNA]</scope>
    <source>
        <strain evidence="2">OR362-8,ATCC BAA-1266,JCM 13504</strain>
    </source>
</reference>
<proteinExistence type="predicted"/>
<name>A0A1I6BDK6_HYMAR</name>
<gene>
    <name evidence="1" type="ORF">SAMN04515668_4393</name>
</gene>
<evidence type="ECO:0000313" key="1">
    <source>
        <dbReference type="EMBL" id="SFQ79030.1"/>
    </source>
</evidence>
<keyword evidence="2" id="KW-1185">Reference proteome</keyword>
<accession>A0A1I6BDK6</accession>
<dbReference type="AlphaFoldDB" id="A0A1I6BDK6"/>